<keyword evidence="1" id="KW-1133">Transmembrane helix</keyword>
<proteinExistence type="predicted"/>
<keyword evidence="1" id="KW-0472">Membrane</keyword>
<dbReference type="Gene3D" id="3.40.50.11350">
    <property type="match status" value="1"/>
</dbReference>
<evidence type="ECO:0000256" key="1">
    <source>
        <dbReference type="SAM" id="Phobius"/>
    </source>
</evidence>
<comment type="caution">
    <text evidence="2">The sequence shown here is derived from an EMBL/GenBank/DDBJ whole genome shotgun (WGS) entry which is preliminary data.</text>
</comment>
<organism evidence="2 3">
    <name type="scientific">Brachionus calyciflorus</name>
    <dbReference type="NCBI Taxonomy" id="104777"/>
    <lineage>
        <taxon>Eukaryota</taxon>
        <taxon>Metazoa</taxon>
        <taxon>Spiralia</taxon>
        <taxon>Gnathifera</taxon>
        <taxon>Rotifera</taxon>
        <taxon>Eurotatoria</taxon>
        <taxon>Monogononta</taxon>
        <taxon>Pseudotrocha</taxon>
        <taxon>Ploima</taxon>
        <taxon>Brachionidae</taxon>
        <taxon>Brachionus</taxon>
    </lineage>
</organism>
<dbReference type="AlphaFoldDB" id="A0A814B8I8"/>
<keyword evidence="1" id="KW-0812">Transmembrane</keyword>
<accession>A0A814B8I8</accession>
<dbReference type="Proteomes" id="UP000663879">
    <property type="component" value="Unassembled WGS sequence"/>
</dbReference>
<protein>
    <submittedName>
        <fullName evidence="2">Uncharacterized protein</fullName>
    </submittedName>
</protein>
<gene>
    <name evidence="2" type="ORF">OXX778_LOCUS12502</name>
</gene>
<evidence type="ECO:0000313" key="3">
    <source>
        <dbReference type="Proteomes" id="UP000663879"/>
    </source>
</evidence>
<dbReference type="OrthoDB" id="428346at2759"/>
<reference evidence="2" key="1">
    <citation type="submission" date="2021-02" db="EMBL/GenBank/DDBJ databases">
        <authorList>
            <person name="Nowell W R."/>
        </authorList>
    </citation>
    <scope>NUCLEOTIDE SEQUENCE</scope>
    <source>
        <strain evidence="2">Ploen Becks lab</strain>
    </source>
</reference>
<dbReference type="EMBL" id="CAJNOC010002276">
    <property type="protein sequence ID" value="CAF0923318.1"/>
    <property type="molecule type" value="Genomic_DNA"/>
</dbReference>
<feature type="transmembrane region" description="Helical" evidence="1">
    <location>
        <begin position="7"/>
        <end position="24"/>
    </location>
</feature>
<keyword evidence="3" id="KW-1185">Reference proteome</keyword>
<name>A0A814B8I8_9BILA</name>
<sequence>MKNYKKLIIVVIFTLIVIKISFLLTNQKNIVTISGIKKNDYFIQYECSQNDLCGGWADRVKAIMSTYAFSLLTNRKFLIKITKNCDFNKILVPNEIDWNYKNLKDFKISDKKVLSYRWNFEYNEIFRKEKDLYSEYINTSLIVIKAGFMFSDPFAENVFLKSKIEKLGYNQSNFKIVYLLHEWYKKLFKLNDKMNKEYEIFIKKLKPNLNTKIICTQVRIGDPGSQAELDKKVTYQFWNFIKDNFLDKKNDSTEYAIYVTSDRENVKLEAKNFFLNYQVFYLEKSSQHIDVGTDCQSTENVILDFHIMQNCDIGVVSHSGFGILGLWNRPRPFSNLFVYTNKNQSDLRKSYWNRRDMFFKKYTNLDDIFFT</sequence>
<evidence type="ECO:0000313" key="2">
    <source>
        <dbReference type="EMBL" id="CAF0923318.1"/>
    </source>
</evidence>